<dbReference type="EMBL" id="JACSQZ010000077">
    <property type="protein sequence ID" value="MBD7916386.1"/>
    <property type="molecule type" value="Genomic_DNA"/>
</dbReference>
<sequence>MARGRKSEKIKRITKSDGETMKSIAHTGLITRSNAKKYFNLNDKRVELLKKNSYLIEHTNNTKKGLQTYYTLGKAGVDFIKSKTDIDFLYRGNKNQIDHDIKLNQAYCQMTHEQRQGWLNENQIIHRWDTLSPDTKHVTGVDAIVVTAEGIVAIEVITRNYGEVEIQEKQDAANALGCNRMVMINA</sequence>
<reference evidence="1 2" key="1">
    <citation type="submission" date="2020-08" db="EMBL/GenBank/DDBJ databases">
        <title>A Genomic Blueprint of the Chicken Gut Microbiome.</title>
        <authorList>
            <person name="Gilroy R."/>
            <person name="Ravi A."/>
            <person name="Getino M."/>
            <person name="Pursley I."/>
            <person name="Horton D.L."/>
            <person name="Alikhan N.-F."/>
            <person name="Baker D."/>
            <person name="Gharbi K."/>
            <person name="Hall N."/>
            <person name="Watson M."/>
            <person name="Adriaenssens E.M."/>
            <person name="Foster-Nyarko E."/>
            <person name="Jarju S."/>
            <person name="Secka A."/>
            <person name="Antonio M."/>
            <person name="Oren A."/>
            <person name="Chaudhuri R."/>
            <person name="La Ragione R.M."/>
            <person name="Hildebrand F."/>
            <person name="Pallen M.J."/>
        </authorList>
    </citation>
    <scope>NUCLEOTIDE SEQUENCE [LARGE SCALE GENOMIC DNA]</scope>
    <source>
        <strain evidence="1 2">Sa3CUN1</strain>
    </source>
</reference>
<dbReference type="Proteomes" id="UP000640335">
    <property type="component" value="Unassembled WGS sequence"/>
</dbReference>
<comment type="caution">
    <text evidence="1">The sequence shown here is derived from an EMBL/GenBank/DDBJ whole genome shotgun (WGS) entry which is preliminary data.</text>
</comment>
<accession>A0ABR8Q7H4</accession>
<proteinExistence type="predicted"/>
<evidence type="ECO:0000313" key="1">
    <source>
        <dbReference type="EMBL" id="MBD7916386.1"/>
    </source>
</evidence>
<dbReference type="RefSeq" id="WP_191751130.1">
    <property type="nucleotide sequence ID" value="NZ_JACSQZ010000077.1"/>
</dbReference>
<organism evidence="1 2">
    <name type="scientific">Clostridium gallinarum</name>
    <dbReference type="NCBI Taxonomy" id="2762246"/>
    <lineage>
        <taxon>Bacteria</taxon>
        <taxon>Bacillati</taxon>
        <taxon>Bacillota</taxon>
        <taxon>Clostridia</taxon>
        <taxon>Eubacteriales</taxon>
        <taxon>Clostridiaceae</taxon>
        <taxon>Clostridium</taxon>
    </lineage>
</organism>
<protein>
    <submittedName>
        <fullName evidence="1">Uncharacterized protein</fullName>
    </submittedName>
</protein>
<name>A0ABR8Q7H4_9CLOT</name>
<gene>
    <name evidence="1" type="ORF">H9660_14660</name>
</gene>
<keyword evidence="2" id="KW-1185">Reference proteome</keyword>
<evidence type="ECO:0000313" key="2">
    <source>
        <dbReference type="Proteomes" id="UP000640335"/>
    </source>
</evidence>